<evidence type="ECO:0000313" key="11">
    <source>
        <dbReference type="EMBL" id="KAF2480753.1"/>
    </source>
</evidence>
<feature type="compositionally biased region" description="Basic and acidic residues" evidence="9">
    <location>
        <begin position="403"/>
        <end position="418"/>
    </location>
</feature>
<feature type="region of interest" description="Disordered" evidence="9">
    <location>
        <begin position="307"/>
        <end position="465"/>
    </location>
</feature>
<evidence type="ECO:0000256" key="1">
    <source>
        <dbReference type="ARBA" id="ARBA00004123"/>
    </source>
</evidence>
<evidence type="ECO:0000256" key="8">
    <source>
        <dbReference type="PROSITE-ProRule" id="PRU01145"/>
    </source>
</evidence>
<dbReference type="GeneID" id="54471085"/>
<dbReference type="RefSeq" id="XP_033587323.1">
    <property type="nucleotide sequence ID" value="XM_033730083.1"/>
</dbReference>
<dbReference type="InterPro" id="IPR014898">
    <property type="entry name" value="Znf_C2H2_LYAR"/>
</dbReference>
<name>A0A6A6PMT1_9PEZI</name>
<dbReference type="PROSITE" id="PS51804">
    <property type="entry name" value="ZF_C2HC_LYAR"/>
    <property type="match status" value="2"/>
</dbReference>
<evidence type="ECO:0000259" key="10">
    <source>
        <dbReference type="Pfam" id="PF08790"/>
    </source>
</evidence>
<dbReference type="GO" id="GO:0000122">
    <property type="term" value="P:negative regulation of transcription by RNA polymerase II"/>
    <property type="evidence" value="ECO:0007669"/>
    <property type="project" value="TreeGrafter"/>
</dbReference>
<dbReference type="InterPro" id="IPR039999">
    <property type="entry name" value="LYAR"/>
</dbReference>
<dbReference type="AlphaFoldDB" id="A0A6A6PMT1"/>
<dbReference type="OrthoDB" id="21474at2759"/>
<keyword evidence="6" id="KW-0539">Nucleus</keyword>
<dbReference type="Proteomes" id="UP000799767">
    <property type="component" value="Unassembled WGS sequence"/>
</dbReference>
<keyword evidence="12" id="KW-1185">Reference proteome</keyword>
<gene>
    <name evidence="11" type="ORF">BDY17DRAFT_199775</name>
</gene>
<dbReference type="PANTHER" id="PTHR13100:SF10">
    <property type="entry name" value="CELL GROWTH-REGULATING NUCLEOLAR PROTEIN"/>
    <property type="match status" value="1"/>
</dbReference>
<evidence type="ECO:0000256" key="6">
    <source>
        <dbReference type="ARBA" id="ARBA00023242"/>
    </source>
</evidence>
<comment type="subcellular location">
    <subcellularLocation>
        <location evidence="1">Nucleus</location>
    </subcellularLocation>
</comment>
<dbReference type="GO" id="GO:0003677">
    <property type="term" value="F:DNA binding"/>
    <property type="evidence" value="ECO:0007669"/>
    <property type="project" value="InterPro"/>
</dbReference>
<dbReference type="EMBL" id="MU001639">
    <property type="protein sequence ID" value="KAF2480753.1"/>
    <property type="molecule type" value="Genomic_DNA"/>
</dbReference>
<evidence type="ECO:0000256" key="4">
    <source>
        <dbReference type="ARBA" id="ARBA00022771"/>
    </source>
</evidence>
<dbReference type="Gene3D" id="3.30.1490.490">
    <property type="match status" value="1"/>
</dbReference>
<dbReference type="InterPro" id="IPR036236">
    <property type="entry name" value="Znf_C2H2_sf"/>
</dbReference>
<keyword evidence="3" id="KW-0677">Repeat</keyword>
<dbReference type="GO" id="GO:0005730">
    <property type="term" value="C:nucleolus"/>
    <property type="evidence" value="ECO:0007669"/>
    <property type="project" value="TreeGrafter"/>
</dbReference>
<dbReference type="GO" id="GO:0006364">
    <property type="term" value="P:rRNA processing"/>
    <property type="evidence" value="ECO:0007669"/>
    <property type="project" value="TreeGrafter"/>
</dbReference>
<feature type="compositionally biased region" description="Basic residues" evidence="9">
    <location>
        <begin position="354"/>
        <end position="363"/>
    </location>
</feature>
<evidence type="ECO:0000256" key="2">
    <source>
        <dbReference type="ARBA" id="ARBA00022723"/>
    </source>
</evidence>
<protein>
    <recommendedName>
        <fullName evidence="10">Zinc finger C2H2 LYAR-type domain-containing protein</fullName>
    </recommendedName>
</protein>
<keyword evidence="4 8" id="KW-0863">Zinc-finger</keyword>
<feature type="region of interest" description="Disordered" evidence="9">
    <location>
        <begin position="217"/>
        <end position="280"/>
    </location>
</feature>
<comment type="similarity">
    <text evidence="7">Belongs to the UPF0743 family.</text>
</comment>
<feature type="compositionally biased region" description="Basic and acidic residues" evidence="9">
    <location>
        <begin position="323"/>
        <end position="334"/>
    </location>
</feature>
<feature type="compositionally biased region" description="Basic and acidic residues" evidence="9">
    <location>
        <begin position="383"/>
        <end position="393"/>
    </location>
</feature>
<dbReference type="Pfam" id="PF08790">
    <property type="entry name" value="zf-LYAR"/>
    <property type="match status" value="1"/>
</dbReference>
<feature type="compositionally biased region" description="Basic and acidic residues" evidence="9">
    <location>
        <begin position="228"/>
        <end position="237"/>
    </location>
</feature>
<feature type="compositionally biased region" description="Polar residues" evidence="9">
    <location>
        <begin position="336"/>
        <end position="353"/>
    </location>
</feature>
<feature type="region of interest" description="Disordered" evidence="9">
    <location>
        <begin position="61"/>
        <end position="80"/>
    </location>
</feature>
<dbReference type="SUPFAM" id="SSF57667">
    <property type="entry name" value="beta-beta-alpha zinc fingers"/>
    <property type="match status" value="2"/>
</dbReference>
<feature type="domain" description="Zinc finger C2H2 LYAR-type" evidence="10">
    <location>
        <begin position="30"/>
        <end position="57"/>
    </location>
</feature>
<feature type="compositionally biased region" description="Basic residues" evidence="9">
    <location>
        <begin position="419"/>
        <end position="428"/>
    </location>
</feature>
<keyword evidence="2" id="KW-0479">Metal-binding</keyword>
<sequence>MVSFSCEACGDVITKKGLDKHRNHCRWAAFTCLDCMVHFEGTSYRSHTSCISEAEKYQGHMYQDKKSKADKRKSLTEKDTSGAMAVVPKRAYVEDAPEGDDSQAMMVIDVPPRAPTPPPAPDNTAEMADNVNVFDFLVSDASPSASKRREERSHEQRMVEHPVHYGNGDYSRLSHHSHPNGSQYMDHGFSYGNTPVASSFSRYDSWHDLADSKHAHDLPANAYVTPAPKEHRKDGKERRKRVSIVESSEKKRKRLEVEDLDLSSTKRPSPHDLTMTDAPSDPVILHSGLTGGLNKLVTDTDFFEDRIDAGPTPVLSPAKRTRRSSDGGKAEHRKSTSAPYNTITVKPSDVTTSSHHRHDRKKHHDDNRASTTADTHIRPRHPRSPERSDSYESHRHRRTATRSPERSKHYDSRSDRQRADHHRAHHRNSVSSDDQPRRKSQRVLEYAPDRRSERPASVQPHATNQIVSYKSRAEVFLSFIEKGPESERGDSLNKVLKRYHRERHVRGDEKEEDNKELWKILRLRRNERGEIVLFM</sequence>
<evidence type="ECO:0000256" key="5">
    <source>
        <dbReference type="ARBA" id="ARBA00022833"/>
    </source>
</evidence>
<accession>A0A6A6PMT1</accession>
<reference evidence="11" key="1">
    <citation type="journal article" date="2020" name="Stud. Mycol.">
        <title>101 Dothideomycetes genomes: a test case for predicting lifestyles and emergence of pathogens.</title>
        <authorList>
            <person name="Haridas S."/>
            <person name="Albert R."/>
            <person name="Binder M."/>
            <person name="Bloem J."/>
            <person name="Labutti K."/>
            <person name="Salamov A."/>
            <person name="Andreopoulos B."/>
            <person name="Baker S."/>
            <person name="Barry K."/>
            <person name="Bills G."/>
            <person name="Bluhm B."/>
            <person name="Cannon C."/>
            <person name="Castanera R."/>
            <person name="Culley D."/>
            <person name="Daum C."/>
            <person name="Ezra D."/>
            <person name="Gonzalez J."/>
            <person name="Henrissat B."/>
            <person name="Kuo A."/>
            <person name="Liang C."/>
            <person name="Lipzen A."/>
            <person name="Lutzoni F."/>
            <person name="Magnuson J."/>
            <person name="Mondo S."/>
            <person name="Nolan M."/>
            <person name="Ohm R."/>
            <person name="Pangilinan J."/>
            <person name="Park H.-J."/>
            <person name="Ramirez L."/>
            <person name="Alfaro M."/>
            <person name="Sun H."/>
            <person name="Tritt A."/>
            <person name="Yoshinaga Y."/>
            <person name="Zwiers L.-H."/>
            <person name="Turgeon B."/>
            <person name="Goodwin S."/>
            <person name="Spatafora J."/>
            <person name="Crous P."/>
            <person name="Grigoriev I."/>
        </authorList>
    </citation>
    <scope>NUCLEOTIDE SEQUENCE</scope>
    <source>
        <strain evidence="11">CBS 113389</strain>
    </source>
</reference>
<dbReference type="GO" id="GO:0008270">
    <property type="term" value="F:zinc ion binding"/>
    <property type="evidence" value="ECO:0007669"/>
    <property type="project" value="UniProtKB-KW"/>
</dbReference>
<evidence type="ECO:0000256" key="7">
    <source>
        <dbReference type="ARBA" id="ARBA00061084"/>
    </source>
</evidence>
<dbReference type="PANTHER" id="PTHR13100">
    <property type="entry name" value="CELL GROWTH-REGULATING NUCLEOLAR PROTEIN LYAR"/>
    <property type="match status" value="1"/>
</dbReference>
<dbReference type="FunFam" id="3.30.1490.490:FF:000001">
    <property type="entry name" value="cell growth-regulating nucleolar protein-like"/>
    <property type="match status" value="1"/>
</dbReference>
<evidence type="ECO:0000256" key="3">
    <source>
        <dbReference type="ARBA" id="ARBA00022737"/>
    </source>
</evidence>
<proteinExistence type="inferred from homology"/>
<evidence type="ECO:0000256" key="9">
    <source>
        <dbReference type="SAM" id="MobiDB-lite"/>
    </source>
</evidence>
<organism evidence="11 12">
    <name type="scientific">Neohortaea acidophila</name>
    <dbReference type="NCBI Taxonomy" id="245834"/>
    <lineage>
        <taxon>Eukaryota</taxon>
        <taxon>Fungi</taxon>
        <taxon>Dikarya</taxon>
        <taxon>Ascomycota</taxon>
        <taxon>Pezizomycotina</taxon>
        <taxon>Dothideomycetes</taxon>
        <taxon>Dothideomycetidae</taxon>
        <taxon>Mycosphaerellales</taxon>
        <taxon>Teratosphaeriaceae</taxon>
        <taxon>Neohortaea</taxon>
    </lineage>
</organism>
<evidence type="ECO:0000313" key="12">
    <source>
        <dbReference type="Proteomes" id="UP000799767"/>
    </source>
</evidence>
<keyword evidence="5" id="KW-0862">Zinc</keyword>